<keyword evidence="2" id="KW-0732">Signal</keyword>
<protein>
    <recommendedName>
        <fullName evidence="3">Prokaryotic-type class I peptide chain release factors domain-containing protein</fullName>
    </recommendedName>
</protein>
<dbReference type="GO" id="GO:0009507">
    <property type="term" value="C:chloroplast"/>
    <property type="evidence" value="ECO:0007669"/>
    <property type="project" value="TreeGrafter"/>
</dbReference>
<dbReference type="Pfam" id="PF00472">
    <property type="entry name" value="RF-1"/>
    <property type="match status" value="1"/>
</dbReference>
<accession>A0AAV0CBA6</accession>
<sequence>MAMVHSICKLLLKFPLTTGHIAVTSFSSSLIWPTRRRALSILSFNKAKHAMSWKESRERVRGIMAIFSAEFSTPATSADDKAIDGREYLMMSKEQLLRQCEMNTFKSSGPGGQHRNKRESAVRLKHRPTGIVAQVYHTPYLLKSLRIFNEICWFYLVRFGFIWSCIEKVGLCVFYNYPSLV</sequence>
<keyword evidence="5" id="KW-1185">Reference proteome</keyword>
<dbReference type="SUPFAM" id="SSF75620">
    <property type="entry name" value="Release factor"/>
    <property type="match status" value="1"/>
</dbReference>
<evidence type="ECO:0000313" key="4">
    <source>
        <dbReference type="EMBL" id="CAH9073076.1"/>
    </source>
</evidence>
<comment type="caution">
    <text evidence="4">The sequence shown here is derived from an EMBL/GenBank/DDBJ whole genome shotgun (WGS) entry which is preliminary data.</text>
</comment>
<comment type="similarity">
    <text evidence="1">Belongs to the prokaryotic/mitochondrial release factor family.</text>
</comment>
<feature type="signal peptide" evidence="2">
    <location>
        <begin position="1"/>
        <end position="19"/>
    </location>
</feature>
<reference evidence="4" key="1">
    <citation type="submission" date="2022-07" db="EMBL/GenBank/DDBJ databases">
        <authorList>
            <person name="Macas J."/>
            <person name="Novak P."/>
            <person name="Neumann P."/>
        </authorList>
    </citation>
    <scope>NUCLEOTIDE SEQUENCE</scope>
</reference>
<dbReference type="InterPro" id="IPR000352">
    <property type="entry name" value="Pep_chain_release_fac_I"/>
</dbReference>
<dbReference type="AlphaFoldDB" id="A0AAV0CBA6"/>
<feature type="domain" description="Prokaryotic-type class I peptide chain release factors" evidence="3">
    <location>
        <begin position="99"/>
        <end position="135"/>
    </location>
</feature>
<organism evidence="4 5">
    <name type="scientific">Cuscuta epithymum</name>
    <dbReference type="NCBI Taxonomy" id="186058"/>
    <lineage>
        <taxon>Eukaryota</taxon>
        <taxon>Viridiplantae</taxon>
        <taxon>Streptophyta</taxon>
        <taxon>Embryophyta</taxon>
        <taxon>Tracheophyta</taxon>
        <taxon>Spermatophyta</taxon>
        <taxon>Magnoliopsida</taxon>
        <taxon>eudicotyledons</taxon>
        <taxon>Gunneridae</taxon>
        <taxon>Pentapetalae</taxon>
        <taxon>asterids</taxon>
        <taxon>lamiids</taxon>
        <taxon>Solanales</taxon>
        <taxon>Convolvulaceae</taxon>
        <taxon>Cuscuteae</taxon>
        <taxon>Cuscuta</taxon>
        <taxon>Cuscuta subgen. Cuscuta</taxon>
    </lineage>
</organism>
<name>A0AAV0CBA6_9ASTE</name>
<dbReference type="EMBL" id="CAMAPF010000023">
    <property type="protein sequence ID" value="CAH9073076.1"/>
    <property type="molecule type" value="Genomic_DNA"/>
</dbReference>
<dbReference type="GO" id="GO:0003747">
    <property type="term" value="F:translation release factor activity"/>
    <property type="evidence" value="ECO:0007669"/>
    <property type="project" value="InterPro"/>
</dbReference>
<evidence type="ECO:0000256" key="2">
    <source>
        <dbReference type="SAM" id="SignalP"/>
    </source>
</evidence>
<dbReference type="Proteomes" id="UP001152523">
    <property type="component" value="Unassembled WGS sequence"/>
</dbReference>
<evidence type="ECO:0000256" key="1">
    <source>
        <dbReference type="ARBA" id="ARBA00010835"/>
    </source>
</evidence>
<dbReference type="InterPro" id="IPR050057">
    <property type="entry name" value="Prokaryotic/Mito_RF"/>
</dbReference>
<dbReference type="PANTHER" id="PTHR43804:SF6">
    <property type="entry name" value="CLASS I PEPTIDE CHAIN RELEASE FACTOR"/>
    <property type="match status" value="1"/>
</dbReference>
<dbReference type="Gene3D" id="3.30.160.20">
    <property type="match status" value="1"/>
</dbReference>
<dbReference type="InterPro" id="IPR045853">
    <property type="entry name" value="Pep_chain_release_fac_I_sf"/>
</dbReference>
<gene>
    <name evidence="4" type="ORF">CEPIT_LOCUS4520</name>
</gene>
<dbReference type="PANTHER" id="PTHR43804">
    <property type="entry name" value="LD18447P"/>
    <property type="match status" value="1"/>
</dbReference>
<evidence type="ECO:0000259" key="3">
    <source>
        <dbReference type="Pfam" id="PF00472"/>
    </source>
</evidence>
<feature type="chain" id="PRO_5043538504" description="Prokaryotic-type class I peptide chain release factors domain-containing protein" evidence="2">
    <location>
        <begin position="20"/>
        <end position="181"/>
    </location>
</feature>
<evidence type="ECO:0000313" key="5">
    <source>
        <dbReference type="Proteomes" id="UP001152523"/>
    </source>
</evidence>
<proteinExistence type="inferred from homology"/>